<comment type="caution">
    <text evidence="2">The sequence shown here is derived from an EMBL/GenBank/DDBJ whole genome shotgun (WGS) entry which is preliminary data.</text>
</comment>
<protein>
    <submittedName>
        <fullName evidence="2">TAXI family TRAP transporter solute-binding subunit</fullName>
    </submittedName>
</protein>
<dbReference type="PANTHER" id="PTHR42941">
    <property type="entry name" value="SLL1037 PROTEIN"/>
    <property type="match status" value="1"/>
</dbReference>
<organism evidence="2 3">
    <name type="scientific">Meridianimarinicoccus marinus</name>
    <dbReference type="NCBI Taxonomy" id="3231483"/>
    <lineage>
        <taxon>Bacteria</taxon>
        <taxon>Pseudomonadati</taxon>
        <taxon>Pseudomonadota</taxon>
        <taxon>Alphaproteobacteria</taxon>
        <taxon>Rhodobacterales</taxon>
        <taxon>Paracoccaceae</taxon>
        <taxon>Meridianimarinicoccus</taxon>
    </lineage>
</organism>
<reference evidence="2 3" key="1">
    <citation type="submission" date="2024-07" db="EMBL/GenBank/DDBJ databases">
        <authorList>
            <person name="Kang M."/>
        </authorList>
    </citation>
    <scope>NUCLEOTIDE SEQUENCE [LARGE SCALE GENOMIC DNA]</scope>
    <source>
        <strain evidence="2 3">DFM31</strain>
    </source>
</reference>
<dbReference type="PANTHER" id="PTHR42941:SF1">
    <property type="entry name" value="SLL1037 PROTEIN"/>
    <property type="match status" value="1"/>
</dbReference>
<sequence length="350" mass="36961">MKTIRNTVLCAAAALACAMTGPAEAQTNLNAETGSPGGSSYTTLLHLAEIGKRSGAANLQITEGQTLTNSVRNVAEGKTDIAPAPFIIPFLLSKGLGPYASVGDEQGQELAGNLRLIFPYIFGVYTFFAYDTSPVDGWDSIAGNKILNGPPGGAAVNTSRGLVQIVTGLTDGKDYEGVQINWAQATEAIMQGTVEAAVSPELYPSPRIVQASSAGRVNIYSIPKNVYEAETTGRFLRAPGSAPYEAPIEALEFSDNVAFVSEDEMFRGLAAMGGAVVNKNMDEDLAYRLVKEYVSTLDELKAKVPYGGMIGLDQLDADKSGMCGANPLKYHPGAVRAWEEAGYTVPDCAK</sequence>
<dbReference type="InterPro" id="IPR011852">
    <property type="entry name" value="TRAP_TAXI"/>
</dbReference>
<dbReference type="Proteomes" id="UP001553161">
    <property type="component" value="Unassembled WGS sequence"/>
</dbReference>
<evidence type="ECO:0000313" key="3">
    <source>
        <dbReference type="Proteomes" id="UP001553161"/>
    </source>
</evidence>
<dbReference type="EMBL" id="JBFBVU010000057">
    <property type="protein sequence ID" value="MEV8468963.1"/>
    <property type="molecule type" value="Genomic_DNA"/>
</dbReference>
<gene>
    <name evidence="2" type="ORF">AB0T83_19665</name>
</gene>
<accession>A0ABV3LBM3</accession>
<feature type="chain" id="PRO_5047065522" evidence="1">
    <location>
        <begin position="26"/>
        <end position="350"/>
    </location>
</feature>
<dbReference type="RefSeq" id="WP_366194917.1">
    <property type="nucleotide sequence ID" value="NZ_JBFBVU010000057.1"/>
</dbReference>
<feature type="signal peptide" evidence="1">
    <location>
        <begin position="1"/>
        <end position="25"/>
    </location>
</feature>
<proteinExistence type="predicted"/>
<dbReference type="PROSITE" id="PS51257">
    <property type="entry name" value="PROKAR_LIPOPROTEIN"/>
    <property type="match status" value="1"/>
</dbReference>
<name>A0ABV3LBM3_9RHOB</name>
<keyword evidence="3" id="KW-1185">Reference proteome</keyword>
<keyword evidence="1" id="KW-0732">Signal</keyword>
<evidence type="ECO:0000256" key="1">
    <source>
        <dbReference type="SAM" id="SignalP"/>
    </source>
</evidence>
<evidence type="ECO:0000313" key="2">
    <source>
        <dbReference type="EMBL" id="MEV8468963.1"/>
    </source>
</evidence>
<dbReference type="Gene3D" id="3.40.190.10">
    <property type="entry name" value="Periplasmic binding protein-like II"/>
    <property type="match status" value="2"/>
</dbReference>
<dbReference type="SUPFAM" id="SSF53850">
    <property type="entry name" value="Periplasmic binding protein-like II"/>
    <property type="match status" value="1"/>
</dbReference>
<dbReference type="Pfam" id="PF16868">
    <property type="entry name" value="NMT1_3"/>
    <property type="match status" value="1"/>
</dbReference>